<comment type="caution">
    <text evidence="1">The sequence shown here is derived from an EMBL/GenBank/DDBJ whole genome shotgun (WGS) entry which is preliminary data.</text>
</comment>
<evidence type="ECO:0000313" key="1">
    <source>
        <dbReference type="EMBL" id="KAB2681142.1"/>
    </source>
</evidence>
<sequence>MSRHLVKILHAGVTDENACIGFDPGLRTFFMQGFNVDHGDFEEPSLWLGTCLEEYPSLDDIITTARARGYEVKGLTPNLVIELVKEAGQKYDPGIGERLGIVF</sequence>
<reference evidence="1 2" key="1">
    <citation type="submission" date="2019-09" db="EMBL/GenBank/DDBJ databases">
        <title>Taxonomic organization of the family Brucellaceae based on a phylogenomic approach.</title>
        <authorList>
            <person name="Leclercq S."/>
            <person name="Cloeckaert A."/>
            <person name="Zygmunt M.S."/>
        </authorList>
    </citation>
    <scope>NUCLEOTIDE SEQUENCE [LARGE SCALE GENOMIC DNA]</scope>
    <source>
        <strain evidence="1 2">WS1830</strain>
    </source>
</reference>
<dbReference type="RefSeq" id="WP_151610579.1">
    <property type="nucleotide sequence ID" value="NZ_WBVX01000024.1"/>
</dbReference>
<dbReference type="EMBL" id="WBVX01000024">
    <property type="protein sequence ID" value="KAB2681142.1"/>
    <property type="molecule type" value="Genomic_DNA"/>
</dbReference>
<dbReference type="AlphaFoldDB" id="A0A6L3YFB6"/>
<proteinExistence type="predicted"/>
<evidence type="ECO:0000313" key="2">
    <source>
        <dbReference type="Proteomes" id="UP000481643"/>
    </source>
</evidence>
<accession>A0A6L3YFB6</accession>
<name>A0A6L3YFB6_9HYPH</name>
<gene>
    <name evidence="1" type="ORF">F9L08_19780</name>
</gene>
<dbReference type="Proteomes" id="UP000481643">
    <property type="component" value="Unassembled WGS sequence"/>
</dbReference>
<protein>
    <submittedName>
        <fullName evidence="1">Uncharacterized protein</fullName>
    </submittedName>
</protein>
<organism evidence="1 2">
    <name type="scientific">Brucella tritici</name>
    <dbReference type="NCBI Taxonomy" id="94626"/>
    <lineage>
        <taxon>Bacteria</taxon>
        <taxon>Pseudomonadati</taxon>
        <taxon>Pseudomonadota</taxon>
        <taxon>Alphaproteobacteria</taxon>
        <taxon>Hyphomicrobiales</taxon>
        <taxon>Brucellaceae</taxon>
        <taxon>Brucella/Ochrobactrum group</taxon>
        <taxon>Brucella</taxon>
    </lineage>
</organism>